<reference evidence="4" key="1">
    <citation type="submission" date="2017-10" db="EMBL/GenBank/DDBJ databases">
        <title>Rapid genome shrinkage in a self-fertile nematode reveals novel sperm competition proteins.</title>
        <authorList>
            <person name="Yin D."/>
            <person name="Schwarz E.M."/>
            <person name="Thomas C.G."/>
            <person name="Felde R.L."/>
            <person name="Korf I.F."/>
            <person name="Cutter A.D."/>
            <person name="Schartner C.M."/>
            <person name="Ralston E.J."/>
            <person name="Meyer B.J."/>
            <person name="Haag E.S."/>
        </authorList>
    </citation>
    <scope>NUCLEOTIDE SEQUENCE [LARGE SCALE GENOMIC DNA]</scope>
    <source>
        <strain evidence="4">JU1422</strain>
    </source>
</reference>
<feature type="region of interest" description="Disordered" evidence="2">
    <location>
        <begin position="178"/>
        <end position="247"/>
    </location>
</feature>
<feature type="region of interest" description="Disordered" evidence="2">
    <location>
        <begin position="118"/>
        <end position="148"/>
    </location>
</feature>
<feature type="region of interest" description="Disordered" evidence="2">
    <location>
        <begin position="82"/>
        <end position="102"/>
    </location>
</feature>
<evidence type="ECO:0000256" key="1">
    <source>
        <dbReference type="SAM" id="Coils"/>
    </source>
</evidence>
<sequence>MNPEHDHFGYQGPGPIDHMQHDPQNNLYYHNQFYPEAGRDQQRDHLNNYGQHQRNRYHQLHPHFQHLENGQQHHLGNQQQIHQDEQMNHHHRQQQNQFHQERQRFQEVQHHVVNLHRNQQQRHQVHDRNQQHHEHQQWHHHQQHLQPQQPNYRMDVHQSQQLLQNQNHDLRQNQNRDLRQNQQPDRQTQDQHHRMHMPQNNQMHPQRHNGRIPTHHPHTNRYNPILNDQNRRNRSTAVEQNRREQDLGAMNQRAHLQNGGPFDNSGIHFQGHQWEDPMLGQFNQEVPEASRQDGNPEVNLNGPAVAQMQQSPVPVPQDPNPNPQNLDPEIIRLREENRRLTDRVAALYDLNPISQEDLALLQRELGELRETKSRLEIKNSAQTQELEKLKDLSFKTGQENTAMKPRIVYLESRVKALEGELTRRQQPSSSAAPIPASGIKKEVVEDHPAETRPDHEVKLVAMVKSNTKTIKREVMEMPKTAEEAVERHKSMFEGRKIISEQFDIQCFLFNKTNPGEEKDGKWVPRKVLKACQLRNFYQHYRPKREYPEWKDVKKDAKAEERWRKRWMAVREEQMAQYHAGLIFFNDDYKNLKL</sequence>
<keyword evidence="4" id="KW-1185">Reference proteome</keyword>
<dbReference type="OrthoDB" id="10471896at2759"/>
<evidence type="ECO:0000313" key="4">
    <source>
        <dbReference type="Proteomes" id="UP000230233"/>
    </source>
</evidence>
<evidence type="ECO:0000256" key="2">
    <source>
        <dbReference type="SAM" id="MobiDB-lite"/>
    </source>
</evidence>
<feature type="compositionally biased region" description="Basic residues" evidence="2">
    <location>
        <begin position="205"/>
        <end position="219"/>
    </location>
</feature>
<feature type="coiled-coil region" evidence="1">
    <location>
        <begin position="330"/>
        <end position="392"/>
    </location>
</feature>
<dbReference type="STRING" id="1611254.A0A2G5V9N2"/>
<dbReference type="Proteomes" id="UP000230233">
    <property type="component" value="Chromosome II"/>
</dbReference>
<comment type="caution">
    <text evidence="3">The sequence shown here is derived from an EMBL/GenBank/DDBJ whole genome shotgun (WGS) entry which is preliminary data.</text>
</comment>
<feature type="region of interest" description="Disordered" evidence="2">
    <location>
        <begin position="420"/>
        <end position="440"/>
    </location>
</feature>
<organism evidence="3 4">
    <name type="scientific">Caenorhabditis nigoni</name>
    <dbReference type="NCBI Taxonomy" id="1611254"/>
    <lineage>
        <taxon>Eukaryota</taxon>
        <taxon>Metazoa</taxon>
        <taxon>Ecdysozoa</taxon>
        <taxon>Nematoda</taxon>
        <taxon>Chromadorea</taxon>
        <taxon>Rhabditida</taxon>
        <taxon>Rhabditina</taxon>
        <taxon>Rhabditomorpha</taxon>
        <taxon>Rhabditoidea</taxon>
        <taxon>Rhabditidae</taxon>
        <taxon>Peloderinae</taxon>
        <taxon>Caenorhabditis</taxon>
    </lineage>
</organism>
<feature type="compositionally biased region" description="Basic and acidic residues" evidence="2">
    <location>
        <begin position="124"/>
        <end position="137"/>
    </location>
</feature>
<dbReference type="EMBL" id="PDUG01000002">
    <property type="protein sequence ID" value="PIC48452.1"/>
    <property type="molecule type" value="Genomic_DNA"/>
</dbReference>
<gene>
    <name evidence="3" type="primary">Cnig_chr_II.g7414</name>
    <name evidence="3" type="ORF">B9Z55_007414</name>
</gene>
<dbReference type="AlphaFoldDB" id="A0A2G5V9N2"/>
<proteinExistence type="predicted"/>
<feature type="compositionally biased region" description="Low complexity" evidence="2">
    <location>
        <begin position="427"/>
        <end position="437"/>
    </location>
</feature>
<name>A0A2G5V9N2_9PELO</name>
<keyword evidence="1" id="KW-0175">Coiled coil</keyword>
<protein>
    <submittedName>
        <fullName evidence="3">Uncharacterized protein</fullName>
    </submittedName>
</protein>
<accession>A0A2G5V9N2</accession>
<evidence type="ECO:0000313" key="3">
    <source>
        <dbReference type="EMBL" id="PIC48452.1"/>
    </source>
</evidence>